<dbReference type="AlphaFoldDB" id="A0A402B3T7"/>
<evidence type="ECO:0000313" key="12">
    <source>
        <dbReference type="Proteomes" id="UP000287171"/>
    </source>
</evidence>
<comment type="caution">
    <text evidence="11">The sequence shown here is derived from an EMBL/GenBank/DDBJ whole genome shotgun (WGS) entry which is preliminary data.</text>
</comment>
<evidence type="ECO:0000256" key="8">
    <source>
        <dbReference type="HAMAP-Rule" id="MF_00182"/>
    </source>
</evidence>
<gene>
    <name evidence="8 11" type="primary">fmt</name>
    <name evidence="11" type="ORF">KDA_15040</name>
</gene>
<dbReference type="CDD" id="cd08646">
    <property type="entry name" value="FMT_core_Met-tRNA-FMT_N"/>
    <property type="match status" value="1"/>
</dbReference>
<evidence type="ECO:0000256" key="4">
    <source>
        <dbReference type="ARBA" id="ARBA00016014"/>
    </source>
</evidence>
<dbReference type="PANTHER" id="PTHR11138">
    <property type="entry name" value="METHIONYL-TRNA FORMYLTRANSFERASE"/>
    <property type="match status" value="1"/>
</dbReference>
<dbReference type="Gene3D" id="3.10.25.10">
    <property type="entry name" value="Formyl transferase, C-terminal domain"/>
    <property type="match status" value="1"/>
</dbReference>
<comment type="function">
    <text evidence="1 8">Attaches a formyl group to the free amino group of methionyl-tRNA(fMet). The formyl group appears to play a dual role in the initiator identity of N-formylmethionyl-tRNA by promoting its recognition by IF2 and preventing the misappropriation of this tRNA by the elongation apparatus.</text>
</comment>
<dbReference type="Proteomes" id="UP000287171">
    <property type="component" value="Unassembled WGS sequence"/>
</dbReference>
<dbReference type="Pfam" id="PF00551">
    <property type="entry name" value="Formyl_trans_N"/>
    <property type="match status" value="1"/>
</dbReference>
<dbReference type="NCBIfam" id="TIGR00460">
    <property type="entry name" value="fmt"/>
    <property type="match status" value="1"/>
</dbReference>
<dbReference type="EMBL" id="BIFT01000001">
    <property type="protein sequence ID" value="GCE26020.1"/>
    <property type="molecule type" value="Genomic_DNA"/>
</dbReference>
<dbReference type="InterPro" id="IPR005793">
    <property type="entry name" value="Formyl_trans_C"/>
</dbReference>
<proteinExistence type="inferred from homology"/>
<evidence type="ECO:0000256" key="6">
    <source>
        <dbReference type="ARBA" id="ARBA00022917"/>
    </source>
</evidence>
<dbReference type="InterPro" id="IPR011034">
    <property type="entry name" value="Formyl_transferase-like_C_sf"/>
</dbReference>
<protein>
    <recommendedName>
        <fullName evidence="4 8">Methionyl-tRNA formyltransferase</fullName>
        <ecNumber evidence="3 8">2.1.2.9</ecNumber>
    </recommendedName>
</protein>
<evidence type="ECO:0000256" key="7">
    <source>
        <dbReference type="ARBA" id="ARBA00048558"/>
    </source>
</evidence>
<reference evidence="12" key="1">
    <citation type="submission" date="2018-12" db="EMBL/GenBank/DDBJ databases">
        <title>Tengunoibacter tsumagoiensis gen. nov., sp. nov., Dictyobacter kobayashii sp. nov., D. alpinus sp. nov., and D. joshuensis sp. nov. and description of Dictyobacteraceae fam. nov. within the order Ktedonobacterales isolated from Tengu-no-mugimeshi.</title>
        <authorList>
            <person name="Wang C.M."/>
            <person name="Zheng Y."/>
            <person name="Sakai Y."/>
            <person name="Toyoda A."/>
            <person name="Minakuchi Y."/>
            <person name="Abe K."/>
            <person name="Yokota A."/>
            <person name="Yabe S."/>
        </authorList>
    </citation>
    <scope>NUCLEOTIDE SEQUENCE [LARGE SCALE GENOMIC DNA]</scope>
    <source>
        <strain evidence="12">Uno16</strain>
    </source>
</reference>
<dbReference type="GO" id="GO:0005829">
    <property type="term" value="C:cytosol"/>
    <property type="evidence" value="ECO:0007669"/>
    <property type="project" value="TreeGrafter"/>
</dbReference>
<dbReference type="InterPro" id="IPR005794">
    <property type="entry name" value="Fmt"/>
</dbReference>
<dbReference type="RefSeq" id="WP_126626533.1">
    <property type="nucleotide sequence ID" value="NZ_BIFT01000001.1"/>
</dbReference>
<evidence type="ECO:0000259" key="9">
    <source>
        <dbReference type="Pfam" id="PF00551"/>
    </source>
</evidence>
<dbReference type="EC" id="2.1.2.9" evidence="3 8"/>
<comment type="catalytic activity">
    <reaction evidence="7 8">
        <text>L-methionyl-tRNA(fMet) + (6R)-10-formyltetrahydrofolate = N-formyl-L-methionyl-tRNA(fMet) + (6S)-5,6,7,8-tetrahydrofolate + H(+)</text>
        <dbReference type="Rhea" id="RHEA:24380"/>
        <dbReference type="Rhea" id="RHEA-COMP:9952"/>
        <dbReference type="Rhea" id="RHEA-COMP:9953"/>
        <dbReference type="ChEBI" id="CHEBI:15378"/>
        <dbReference type="ChEBI" id="CHEBI:57453"/>
        <dbReference type="ChEBI" id="CHEBI:78530"/>
        <dbReference type="ChEBI" id="CHEBI:78844"/>
        <dbReference type="ChEBI" id="CHEBI:195366"/>
        <dbReference type="EC" id="2.1.2.9"/>
    </reaction>
</comment>
<dbReference type="PANTHER" id="PTHR11138:SF5">
    <property type="entry name" value="METHIONYL-TRNA FORMYLTRANSFERASE, MITOCHONDRIAL"/>
    <property type="match status" value="1"/>
</dbReference>
<keyword evidence="6 8" id="KW-0648">Protein biosynthesis</keyword>
<keyword evidence="5 8" id="KW-0808">Transferase</keyword>
<evidence type="ECO:0000259" key="10">
    <source>
        <dbReference type="Pfam" id="PF02911"/>
    </source>
</evidence>
<feature type="binding site" evidence="8">
    <location>
        <begin position="119"/>
        <end position="122"/>
    </location>
    <ligand>
        <name>(6S)-5,6,7,8-tetrahydrofolate</name>
        <dbReference type="ChEBI" id="CHEBI:57453"/>
    </ligand>
</feature>
<dbReference type="InterPro" id="IPR036477">
    <property type="entry name" value="Formyl_transf_N_sf"/>
</dbReference>
<organism evidence="11 12">
    <name type="scientific">Dictyobacter alpinus</name>
    <dbReference type="NCBI Taxonomy" id="2014873"/>
    <lineage>
        <taxon>Bacteria</taxon>
        <taxon>Bacillati</taxon>
        <taxon>Chloroflexota</taxon>
        <taxon>Ktedonobacteria</taxon>
        <taxon>Ktedonobacterales</taxon>
        <taxon>Dictyobacteraceae</taxon>
        <taxon>Dictyobacter</taxon>
    </lineage>
</organism>
<dbReference type="InterPro" id="IPR002376">
    <property type="entry name" value="Formyl_transf_N"/>
</dbReference>
<dbReference type="OrthoDB" id="9802815at2"/>
<evidence type="ECO:0000256" key="2">
    <source>
        <dbReference type="ARBA" id="ARBA00010699"/>
    </source>
</evidence>
<dbReference type="GO" id="GO:0004479">
    <property type="term" value="F:methionyl-tRNA formyltransferase activity"/>
    <property type="evidence" value="ECO:0007669"/>
    <property type="project" value="UniProtKB-UniRule"/>
</dbReference>
<dbReference type="SUPFAM" id="SSF50486">
    <property type="entry name" value="FMT C-terminal domain-like"/>
    <property type="match status" value="1"/>
</dbReference>
<evidence type="ECO:0000313" key="11">
    <source>
        <dbReference type="EMBL" id="GCE26020.1"/>
    </source>
</evidence>
<sequence length="324" mass="35122">MLRIIYMGTPYFAVPALEALIKGAAPGAVLPEGYEIVTVITRPDKPAGRGRGVVFSPVKQLALDQGIPVWQPGSFKKAENSDALAAYKADLYVVAAFGQILPQKVLDQPHYGTLNIHASLLPRYRGPDPIAESIVQGDPESGVSIMLLDAGIDTGPVLTRYKLPISADETTGTLTAKLAELGARALVETLPRWIAGTITPEPQEAERATHTRMLTKEDGIIDWSRPAAVLARKIRAYQPWPGSYTHWRGKLLKIISAHPQSVELQFPVEPGTVLLREEAGHKILAVATGSGLLHIHQLQLEGKKALSSDDFLRGYAQIADEVLN</sequence>
<dbReference type="Gene3D" id="3.40.50.170">
    <property type="entry name" value="Formyl transferase, N-terminal domain"/>
    <property type="match status" value="1"/>
</dbReference>
<name>A0A402B3T7_9CHLR</name>
<dbReference type="InterPro" id="IPR037022">
    <property type="entry name" value="Formyl_trans_C_sf"/>
</dbReference>
<dbReference type="CDD" id="cd08704">
    <property type="entry name" value="Met_tRNA_FMT_C"/>
    <property type="match status" value="1"/>
</dbReference>
<evidence type="ECO:0000256" key="5">
    <source>
        <dbReference type="ARBA" id="ARBA00022679"/>
    </source>
</evidence>
<keyword evidence="12" id="KW-1185">Reference proteome</keyword>
<dbReference type="HAMAP" id="MF_00182">
    <property type="entry name" value="Formyl_trans"/>
    <property type="match status" value="1"/>
</dbReference>
<dbReference type="InterPro" id="IPR044135">
    <property type="entry name" value="Met-tRNA-FMT_C"/>
</dbReference>
<feature type="domain" description="Formyl transferase C-terminal" evidence="10">
    <location>
        <begin position="214"/>
        <end position="315"/>
    </location>
</feature>
<accession>A0A402B3T7</accession>
<comment type="similarity">
    <text evidence="2 8">Belongs to the Fmt family.</text>
</comment>
<dbReference type="Pfam" id="PF02911">
    <property type="entry name" value="Formyl_trans_C"/>
    <property type="match status" value="1"/>
</dbReference>
<feature type="domain" description="Formyl transferase N-terminal" evidence="9">
    <location>
        <begin position="8"/>
        <end position="190"/>
    </location>
</feature>
<dbReference type="SUPFAM" id="SSF53328">
    <property type="entry name" value="Formyltransferase"/>
    <property type="match status" value="1"/>
</dbReference>
<dbReference type="InterPro" id="IPR041711">
    <property type="entry name" value="Met-tRNA-FMT_N"/>
</dbReference>
<evidence type="ECO:0000256" key="1">
    <source>
        <dbReference type="ARBA" id="ARBA00002606"/>
    </source>
</evidence>
<evidence type="ECO:0000256" key="3">
    <source>
        <dbReference type="ARBA" id="ARBA00012261"/>
    </source>
</evidence>